<dbReference type="EMBL" id="JAUIRO010000005">
    <property type="protein sequence ID" value="KAK0713230.1"/>
    <property type="molecule type" value="Genomic_DNA"/>
</dbReference>
<name>A0AA40ACH9_9PEZI</name>
<dbReference type="GeneID" id="85325563"/>
<organism evidence="1 2">
    <name type="scientific">Lasiosphaeria miniovina</name>
    <dbReference type="NCBI Taxonomy" id="1954250"/>
    <lineage>
        <taxon>Eukaryota</taxon>
        <taxon>Fungi</taxon>
        <taxon>Dikarya</taxon>
        <taxon>Ascomycota</taxon>
        <taxon>Pezizomycotina</taxon>
        <taxon>Sordariomycetes</taxon>
        <taxon>Sordariomycetidae</taxon>
        <taxon>Sordariales</taxon>
        <taxon>Lasiosphaeriaceae</taxon>
        <taxon>Lasiosphaeria</taxon>
    </lineage>
</organism>
<proteinExistence type="predicted"/>
<sequence length="89" mass="9441">MTTTMLTTMLTTTTSTTLARRLWSLVAVLSITWTRLAVVTGAQGAGVAVAQGAGLAGQQAVFNTKVRRVLAGGAQHHELHMALQPLQWL</sequence>
<dbReference type="RefSeq" id="XP_060294553.1">
    <property type="nucleotide sequence ID" value="XM_060442293.1"/>
</dbReference>
<dbReference type="Proteomes" id="UP001172101">
    <property type="component" value="Unassembled WGS sequence"/>
</dbReference>
<protein>
    <submittedName>
        <fullName evidence="1">Uncharacterized protein</fullName>
    </submittedName>
</protein>
<accession>A0AA40ACH9</accession>
<comment type="caution">
    <text evidence="1">The sequence shown here is derived from an EMBL/GenBank/DDBJ whole genome shotgun (WGS) entry which is preliminary data.</text>
</comment>
<evidence type="ECO:0000313" key="1">
    <source>
        <dbReference type="EMBL" id="KAK0713230.1"/>
    </source>
</evidence>
<evidence type="ECO:0000313" key="2">
    <source>
        <dbReference type="Proteomes" id="UP001172101"/>
    </source>
</evidence>
<feature type="non-terminal residue" evidence="1">
    <location>
        <position position="1"/>
    </location>
</feature>
<reference evidence="1" key="1">
    <citation type="submission" date="2023-06" db="EMBL/GenBank/DDBJ databases">
        <title>Genome-scale phylogeny and comparative genomics of the fungal order Sordariales.</title>
        <authorList>
            <consortium name="Lawrence Berkeley National Laboratory"/>
            <person name="Hensen N."/>
            <person name="Bonometti L."/>
            <person name="Westerberg I."/>
            <person name="Brannstrom I.O."/>
            <person name="Guillou S."/>
            <person name="Cros-Aarteil S."/>
            <person name="Calhoun S."/>
            <person name="Haridas S."/>
            <person name="Kuo A."/>
            <person name="Mondo S."/>
            <person name="Pangilinan J."/>
            <person name="Riley R."/>
            <person name="LaButti K."/>
            <person name="Andreopoulos B."/>
            <person name="Lipzen A."/>
            <person name="Chen C."/>
            <person name="Yanf M."/>
            <person name="Daum C."/>
            <person name="Ng V."/>
            <person name="Clum A."/>
            <person name="Steindorff A."/>
            <person name="Ohm R."/>
            <person name="Martin F."/>
            <person name="Silar P."/>
            <person name="Natvig D."/>
            <person name="Lalanne C."/>
            <person name="Gautier V."/>
            <person name="Ament-velasquez S.L."/>
            <person name="Kruys A."/>
            <person name="Hutchinson M.I."/>
            <person name="Powell A.J."/>
            <person name="Barry K."/>
            <person name="Miller A.N."/>
            <person name="Grigoriev I.V."/>
            <person name="Debuchy R."/>
            <person name="Gladieux P."/>
            <person name="Thoren M.H."/>
            <person name="Johannesson H."/>
        </authorList>
    </citation>
    <scope>NUCLEOTIDE SEQUENCE</scope>
    <source>
        <strain evidence="1">SMH2392-1A</strain>
    </source>
</reference>
<gene>
    <name evidence="1" type="ORF">B0T26DRAFT_716827</name>
</gene>
<dbReference type="AlphaFoldDB" id="A0AA40ACH9"/>
<keyword evidence="2" id="KW-1185">Reference proteome</keyword>